<sequence>MLPGSGQDSSSSVLGVLQLFYSSFGWASEQAVIQPTGDKCTDKSLQVCSGRARRSVFEDVVIQPLTIGPIKYQGN</sequence>
<evidence type="ECO:0000313" key="1">
    <source>
        <dbReference type="EMBL" id="KAK7938863.1"/>
    </source>
</evidence>
<evidence type="ECO:0000313" key="2">
    <source>
        <dbReference type="Proteomes" id="UP001460270"/>
    </source>
</evidence>
<keyword evidence="2" id="KW-1185">Reference proteome</keyword>
<gene>
    <name evidence="1" type="ORF">WMY93_002189</name>
</gene>
<comment type="caution">
    <text evidence="1">The sequence shown here is derived from an EMBL/GenBank/DDBJ whole genome shotgun (WGS) entry which is preliminary data.</text>
</comment>
<protein>
    <submittedName>
        <fullName evidence="1">Uncharacterized protein</fullName>
    </submittedName>
</protein>
<reference evidence="2" key="1">
    <citation type="submission" date="2024-04" db="EMBL/GenBank/DDBJ databases">
        <title>Salinicola lusitanus LLJ914,a marine bacterium isolated from the Okinawa Trough.</title>
        <authorList>
            <person name="Li J."/>
        </authorList>
    </citation>
    <scope>NUCLEOTIDE SEQUENCE [LARGE SCALE GENOMIC DNA]</scope>
</reference>
<organism evidence="1 2">
    <name type="scientific">Mugilogobius chulae</name>
    <name type="common">yellowstripe goby</name>
    <dbReference type="NCBI Taxonomy" id="88201"/>
    <lineage>
        <taxon>Eukaryota</taxon>
        <taxon>Metazoa</taxon>
        <taxon>Chordata</taxon>
        <taxon>Craniata</taxon>
        <taxon>Vertebrata</taxon>
        <taxon>Euteleostomi</taxon>
        <taxon>Actinopterygii</taxon>
        <taxon>Neopterygii</taxon>
        <taxon>Teleostei</taxon>
        <taxon>Neoteleostei</taxon>
        <taxon>Acanthomorphata</taxon>
        <taxon>Gobiaria</taxon>
        <taxon>Gobiiformes</taxon>
        <taxon>Gobioidei</taxon>
        <taxon>Gobiidae</taxon>
        <taxon>Gobionellinae</taxon>
        <taxon>Mugilogobius</taxon>
    </lineage>
</organism>
<dbReference type="Proteomes" id="UP001460270">
    <property type="component" value="Unassembled WGS sequence"/>
</dbReference>
<name>A0AAW0PUH6_9GOBI</name>
<accession>A0AAW0PUH6</accession>
<proteinExistence type="predicted"/>
<dbReference type="EMBL" id="JBBPFD010000002">
    <property type="protein sequence ID" value="KAK7938863.1"/>
    <property type="molecule type" value="Genomic_DNA"/>
</dbReference>
<dbReference type="AlphaFoldDB" id="A0AAW0PUH6"/>